<evidence type="ECO:0000313" key="4">
    <source>
        <dbReference type="Proteomes" id="UP000468687"/>
    </source>
</evidence>
<dbReference type="PANTHER" id="PTHR42949:SF3">
    <property type="entry name" value="ANAEROBIC GLYCEROL-3-PHOSPHATE DEHYDROGENASE SUBUNIT B"/>
    <property type="match status" value="1"/>
</dbReference>
<dbReference type="AlphaFoldDB" id="A0A6P0HK66"/>
<sequence length="430" mass="45412">MTVPATAPAAAPATAPLTRADVVVVGGGPSGLTAAAALAEALGPDATVLVLDREREAGGIPRHSDHTGYGIRDLHRVLRGPAYARVLVDRAREAGVVVETRAMVTGWAGERALEVTAPTGRRVVEAAAVVLATGARERARPARHIPGDRPDGVLTTGQLQNLVHLHHRPVGERAVVIGGELVSWSAVMTLREAGCRTVAMVTEHERSESYAAFRLLGRLALRVPVLARSRVVAIEGRGRVTGVVVEERDGSRRTVPCDLVVTTGDWIPDHELARSGGLELDRGTRGPLVDAALRTTAPGVFAVGNLLHPVDTADVAAIDGRQVVPAVLGWLGRETAPPSLSGVRLRVEAPLRWVAPQVVDPTGPAPARGRLLLWTDAWVERPRVEAVQDGEVVGSRRLPWPAAPGRVFRVPSAILDAARPDGGDVTLRLA</sequence>
<dbReference type="EMBL" id="JAAGXA010000004">
    <property type="protein sequence ID" value="NEN78035.1"/>
    <property type="molecule type" value="Genomic_DNA"/>
</dbReference>
<dbReference type="Gene3D" id="3.50.50.60">
    <property type="entry name" value="FAD/NAD(P)-binding domain"/>
    <property type="match status" value="2"/>
</dbReference>
<reference evidence="3 4" key="1">
    <citation type="journal article" date="2014" name="Int. J. Syst. Evol. Microbiol.">
        <title>Nocardioides zeae sp. nov., isolated from the stem of Zea mays.</title>
        <authorList>
            <person name="Glaeser S.P."/>
            <person name="McInroy J.A."/>
            <person name="Busse H.J."/>
            <person name="Kampfer P."/>
        </authorList>
    </citation>
    <scope>NUCLEOTIDE SEQUENCE [LARGE SCALE GENOMIC DNA]</scope>
    <source>
        <strain evidence="3 4">JCM 30728</strain>
    </source>
</reference>
<comment type="caution">
    <text evidence="3">The sequence shown here is derived from an EMBL/GenBank/DDBJ whole genome shotgun (WGS) entry which is preliminary data.</text>
</comment>
<evidence type="ECO:0000313" key="3">
    <source>
        <dbReference type="EMBL" id="NEN78035.1"/>
    </source>
</evidence>
<dbReference type="GO" id="GO:0016491">
    <property type="term" value="F:oxidoreductase activity"/>
    <property type="evidence" value="ECO:0007669"/>
    <property type="project" value="UniProtKB-KW"/>
</dbReference>
<feature type="domain" description="FAD/NAD(P)-binding" evidence="2">
    <location>
        <begin position="21"/>
        <end position="317"/>
    </location>
</feature>
<dbReference type="InterPro" id="IPR051691">
    <property type="entry name" value="Metab_Enz_Cyan_OpOx_G3PDH"/>
</dbReference>
<dbReference type="InterPro" id="IPR023753">
    <property type="entry name" value="FAD/NAD-binding_dom"/>
</dbReference>
<dbReference type="Pfam" id="PF07992">
    <property type="entry name" value="Pyr_redox_2"/>
    <property type="match status" value="1"/>
</dbReference>
<accession>A0A6P0HK66</accession>
<dbReference type="PANTHER" id="PTHR42949">
    <property type="entry name" value="ANAEROBIC GLYCEROL-3-PHOSPHATE DEHYDROGENASE SUBUNIT B"/>
    <property type="match status" value="1"/>
</dbReference>
<keyword evidence="4" id="KW-1185">Reference proteome</keyword>
<evidence type="ECO:0000259" key="2">
    <source>
        <dbReference type="Pfam" id="PF07992"/>
    </source>
</evidence>
<keyword evidence="1" id="KW-0560">Oxidoreductase</keyword>
<dbReference type="PRINTS" id="PR00469">
    <property type="entry name" value="PNDRDTASEII"/>
</dbReference>
<evidence type="ECO:0000256" key="1">
    <source>
        <dbReference type="ARBA" id="ARBA00023002"/>
    </source>
</evidence>
<dbReference type="PRINTS" id="PR00368">
    <property type="entry name" value="FADPNR"/>
</dbReference>
<proteinExistence type="predicted"/>
<dbReference type="RefSeq" id="WP_163771405.1">
    <property type="nucleotide sequence ID" value="NZ_JAAGXA010000004.1"/>
</dbReference>
<dbReference type="Proteomes" id="UP000468687">
    <property type="component" value="Unassembled WGS sequence"/>
</dbReference>
<dbReference type="InterPro" id="IPR036188">
    <property type="entry name" value="FAD/NAD-bd_sf"/>
</dbReference>
<organism evidence="3 4">
    <name type="scientific">Nocardioides zeae</name>
    <dbReference type="NCBI Taxonomy" id="1457234"/>
    <lineage>
        <taxon>Bacteria</taxon>
        <taxon>Bacillati</taxon>
        <taxon>Actinomycetota</taxon>
        <taxon>Actinomycetes</taxon>
        <taxon>Propionibacteriales</taxon>
        <taxon>Nocardioidaceae</taxon>
        <taxon>Nocardioides</taxon>
    </lineage>
</organism>
<protein>
    <submittedName>
        <fullName evidence="3">FAD-dependent oxidoreductase</fullName>
    </submittedName>
</protein>
<gene>
    <name evidence="3" type="ORF">G3T38_07070</name>
</gene>
<name>A0A6P0HK66_9ACTN</name>
<dbReference type="SUPFAM" id="SSF51905">
    <property type="entry name" value="FAD/NAD(P)-binding domain"/>
    <property type="match status" value="1"/>
</dbReference>